<gene>
    <name evidence="9" type="ORF">BDK51DRAFT_38800</name>
</gene>
<dbReference type="SUPFAM" id="SSF109905">
    <property type="entry name" value="Surp module (SWAP domain)"/>
    <property type="match status" value="2"/>
</dbReference>
<evidence type="ECO:0000313" key="9">
    <source>
        <dbReference type="EMBL" id="RKO87644.1"/>
    </source>
</evidence>
<feature type="domain" description="SURP motif" evidence="8">
    <location>
        <begin position="281"/>
        <end position="324"/>
    </location>
</feature>
<name>A0A4P9W5U4_9FUNG</name>
<dbReference type="GO" id="GO:0000395">
    <property type="term" value="P:mRNA 5'-splice site recognition"/>
    <property type="evidence" value="ECO:0007669"/>
    <property type="project" value="TreeGrafter"/>
</dbReference>
<feature type="region of interest" description="Disordered" evidence="7">
    <location>
        <begin position="134"/>
        <end position="175"/>
    </location>
</feature>
<dbReference type="Gene3D" id="1.10.10.790">
    <property type="entry name" value="Surp module"/>
    <property type="match status" value="2"/>
</dbReference>
<protein>
    <recommendedName>
        <fullName evidence="8">SURP motif domain-containing protein</fullName>
    </recommendedName>
</protein>
<dbReference type="Proteomes" id="UP000269721">
    <property type="component" value="Unassembled WGS sequence"/>
</dbReference>
<evidence type="ECO:0000256" key="1">
    <source>
        <dbReference type="ARBA" id="ARBA00022664"/>
    </source>
</evidence>
<dbReference type="SMART" id="SM01141">
    <property type="entry name" value="DRY_EERY"/>
    <property type="match status" value="1"/>
</dbReference>
<feature type="compositionally biased region" description="Pro residues" evidence="7">
    <location>
        <begin position="264"/>
        <end position="273"/>
    </location>
</feature>
<sequence length="570" mass="61768">MDDSCPNNNFTNDKRRKKDLLDLPLSSHSRNPPNGRRGNSKKKKKKHPQQHNNNSSKDDLPDCLAFGYSCKIFRDDAVAADVETGSFLIPWQNSDDLLIDRFDVRHLLDVLPDSSDADIVGPFTADAPPAVLPNVHFASSSSPSSTDSDSTFDSDDSDTSESARKEAADKADAADLERRCDAERYRDVDSEEEMVFEMEWEDAFYYLEEKRKRRKMESENRLYAFDYGRGKSSERGPTGEDEAVDGVPLRATTAPTEEKVKLEYPPPPSTPHPPTQRLAAIIEKTANFIHASNNPQMEIIIQAKQAANPDFAFLTPAHPLYAYYRHVRAVLGNPLAGYGESDDDEGDGSDGEVEGKGVAAEEADISGPDPTPPLPAPDEAIIAKMASFVARNGPSFEAKVKQKNLGDPRFGFLLPWNASHKIYLRMVEEARTTIKAEEGGDADGADNPADGAGASLPSADSAVHAAEVEDACADGEAAQSQPPVDDPSEPLSSVEDPAPPPPPFEDPTPPPASVEDLPPPPPPVEYLPPPPPPPVHEADYAPGQAPPTLSDPKTQPPGTTFRLAFVILAP</sequence>
<keyword evidence="2" id="KW-0677">Repeat</keyword>
<feature type="compositionally biased region" description="Low complexity" evidence="7">
    <location>
        <begin position="445"/>
        <end position="454"/>
    </location>
</feature>
<keyword evidence="4" id="KW-0805">Transcription regulation</keyword>
<dbReference type="EMBL" id="KZ997270">
    <property type="protein sequence ID" value="RKO87644.1"/>
    <property type="molecule type" value="Genomic_DNA"/>
</dbReference>
<feature type="region of interest" description="Disordered" evidence="7">
    <location>
        <begin position="1"/>
        <end position="58"/>
    </location>
</feature>
<feature type="compositionally biased region" description="Pro residues" evidence="7">
    <location>
        <begin position="497"/>
        <end position="535"/>
    </location>
</feature>
<evidence type="ECO:0000259" key="8">
    <source>
        <dbReference type="PROSITE" id="PS50128"/>
    </source>
</evidence>
<dbReference type="InterPro" id="IPR035967">
    <property type="entry name" value="SWAP/Surp_sf"/>
</dbReference>
<feature type="region of interest" description="Disordered" evidence="7">
    <location>
        <begin position="250"/>
        <end position="273"/>
    </location>
</feature>
<dbReference type="InterPro" id="IPR000061">
    <property type="entry name" value="Surp"/>
</dbReference>
<dbReference type="AlphaFoldDB" id="A0A4P9W5U4"/>
<evidence type="ECO:0000256" key="2">
    <source>
        <dbReference type="ARBA" id="ARBA00022737"/>
    </source>
</evidence>
<evidence type="ECO:0000256" key="4">
    <source>
        <dbReference type="ARBA" id="ARBA00023015"/>
    </source>
</evidence>
<keyword evidence="5" id="KW-0804">Transcription</keyword>
<reference evidence="10" key="1">
    <citation type="journal article" date="2018" name="Nat. Microbiol.">
        <title>Leveraging single-cell genomics to expand the fungal tree of life.</title>
        <authorList>
            <person name="Ahrendt S.R."/>
            <person name="Quandt C.A."/>
            <person name="Ciobanu D."/>
            <person name="Clum A."/>
            <person name="Salamov A."/>
            <person name="Andreopoulos B."/>
            <person name="Cheng J.F."/>
            <person name="Woyke T."/>
            <person name="Pelin A."/>
            <person name="Henrissat B."/>
            <person name="Reynolds N.K."/>
            <person name="Benny G.L."/>
            <person name="Smith M.E."/>
            <person name="James T.Y."/>
            <person name="Grigoriev I.V."/>
        </authorList>
    </citation>
    <scope>NUCLEOTIDE SEQUENCE [LARGE SCALE GENOMIC DNA]</scope>
</reference>
<keyword evidence="10" id="KW-1185">Reference proteome</keyword>
<proteinExistence type="predicted"/>
<organism evidence="9 10">
    <name type="scientific">Blyttiomyces helicus</name>
    <dbReference type="NCBI Taxonomy" id="388810"/>
    <lineage>
        <taxon>Eukaryota</taxon>
        <taxon>Fungi</taxon>
        <taxon>Fungi incertae sedis</taxon>
        <taxon>Chytridiomycota</taxon>
        <taxon>Chytridiomycota incertae sedis</taxon>
        <taxon>Chytridiomycetes</taxon>
        <taxon>Chytridiomycetes incertae sedis</taxon>
        <taxon>Blyttiomyces</taxon>
    </lineage>
</organism>
<evidence type="ECO:0000256" key="3">
    <source>
        <dbReference type="ARBA" id="ARBA00022884"/>
    </source>
</evidence>
<feature type="compositionally biased region" description="Basic and acidic residues" evidence="7">
    <location>
        <begin position="161"/>
        <end position="175"/>
    </location>
</feature>
<dbReference type="OrthoDB" id="447637at2759"/>
<dbReference type="Pfam" id="PF01805">
    <property type="entry name" value="Surp"/>
    <property type="match status" value="2"/>
</dbReference>
<dbReference type="InterPro" id="IPR019147">
    <property type="entry name" value="SWAP_N_domain"/>
</dbReference>
<dbReference type="GO" id="GO:0003723">
    <property type="term" value="F:RNA binding"/>
    <property type="evidence" value="ECO:0007669"/>
    <property type="project" value="UniProtKB-KW"/>
</dbReference>
<feature type="domain" description="SURP motif" evidence="8">
    <location>
        <begin position="381"/>
        <end position="423"/>
    </location>
</feature>
<dbReference type="PROSITE" id="PS50128">
    <property type="entry name" value="SURP"/>
    <property type="match status" value="2"/>
</dbReference>
<dbReference type="PANTHER" id="PTHR13161:SF15">
    <property type="entry name" value="SPLICING FACTOR, SUPPRESSOR OF WHITE-APRICOT HOMOLOG"/>
    <property type="match status" value="1"/>
</dbReference>
<evidence type="ECO:0000313" key="10">
    <source>
        <dbReference type="Proteomes" id="UP000269721"/>
    </source>
</evidence>
<feature type="region of interest" description="Disordered" evidence="7">
    <location>
        <begin position="437"/>
        <end position="558"/>
    </location>
</feature>
<evidence type="ECO:0000256" key="7">
    <source>
        <dbReference type="SAM" id="MobiDB-lite"/>
    </source>
</evidence>
<dbReference type="SMART" id="SM00648">
    <property type="entry name" value="SWAP"/>
    <property type="match status" value="2"/>
</dbReference>
<evidence type="ECO:0000256" key="6">
    <source>
        <dbReference type="ARBA" id="ARBA00023187"/>
    </source>
</evidence>
<keyword evidence="1" id="KW-0507">mRNA processing</keyword>
<keyword evidence="3" id="KW-0694">RNA-binding</keyword>
<feature type="compositionally biased region" description="Basic residues" evidence="7">
    <location>
        <begin position="38"/>
        <end position="49"/>
    </location>
</feature>
<feature type="compositionally biased region" description="Acidic residues" evidence="7">
    <location>
        <begin position="150"/>
        <end position="159"/>
    </location>
</feature>
<evidence type="ECO:0000256" key="5">
    <source>
        <dbReference type="ARBA" id="ARBA00023163"/>
    </source>
</evidence>
<feature type="compositionally biased region" description="Low complexity" evidence="7">
    <location>
        <begin position="139"/>
        <end position="149"/>
    </location>
</feature>
<accession>A0A4P9W5U4</accession>
<feature type="compositionally biased region" description="Low complexity" evidence="7">
    <location>
        <begin position="22"/>
        <end position="37"/>
    </location>
</feature>
<dbReference type="Pfam" id="PF09750">
    <property type="entry name" value="DRY_EERY"/>
    <property type="match status" value="1"/>
</dbReference>
<dbReference type="PANTHER" id="PTHR13161">
    <property type="entry name" value="SPLICING FACTOR SUPPRESSOR OF WHITE APRICOT"/>
    <property type="match status" value="1"/>
</dbReference>
<feature type="compositionally biased region" description="Polar residues" evidence="7">
    <location>
        <begin position="1"/>
        <end position="11"/>
    </location>
</feature>
<dbReference type="InterPro" id="IPR040397">
    <property type="entry name" value="SWAP"/>
</dbReference>
<keyword evidence="6" id="KW-0508">mRNA splicing</keyword>